<accession>A0A176K042</accession>
<organism evidence="3 4">
    <name type="scientific">Kosmotoga arenicorallina S304</name>
    <dbReference type="NCBI Taxonomy" id="1453497"/>
    <lineage>
        <taxon>Bacteria</taxon>
        <taxon>Thermotogati</taxon>
        <taxon>Thermotogota</taxon>
        <taxon>Thermotogae</taxon>
        <taxon>Kosmotogales</taxon>
        <taxon>Kosmotogaceae</taxon>
        <taxon>Kosmotoga</taxon>
    </lineage>
</organism>
<dbReference type="STRING" id="1453497.AT15_02055"/>
<dbReference type="AlphaFoldDB" id="A0A176K042"/>
<comment type="caution">
    <text evidence="3">The sequence shown here is derived from an EMBL/GenBank/DDBJ whole genome shotgun (WGS) entry which is preliminary data.</text>
</comment>
<evidence type="ECO:0000256" key="1">
    <source>
        <dbReference type="ARBA" id="ARBA00022679"/>
    </source>
</evidence>
<protein>
    <recommendedName>
        <fullName evidence="2">N-acetyltransferase domain-containing protein</fullName>
    </recommendedName>
</protein>
<keyword evidence="4" id="KW-1185">Reference proteome</keyword>
<keyword evidence="1" id="KW-0808">Transferase</keyword>
<dbReference type="InterPro" id="IPR050769">
    <property type="entry name" value="NAT_camello-type"/>
</dbReference>
<name>A0A176K042_9BACT</name>
<dbReference type="InterPro" id="IPR016181">
    <property type="entry name" value="Acyl_CoA_acyltransferase"/>
</dbReference>
<evidence type="ECO:0000313" key="3">
    <source>
        <dbReference type="EMBL" id="OAA29480.1"/>
    </source>
</evidence>
<dbReference type="SUPFAM" id="SSF55729">
    <property type="entry name" value="Acyl-CoA N-acyltransferases (Nat)"/>
    <property type="match status" value="1"/>
</dbReference>
<dbReference type="PROSITE" id="PS51186">
    <property type="entry name" value="GNAT"/>
    <property type="match status" value="1"/>
</dbReference>
<sequence length="197" mass="22818">MERITISFGIKEEERDLVSEILYEAFSEKLKPVFGSKKKSLRIFSRYLNAPKILVAREKGKIVGVAGLKYDNVNWLNLNLFDAIREFGFLIFRVGIIGFPLVATRLKGDLLLDVLAVSPEARGRGIGTKMLQFLLSFGKERNLKKVRLYVIRTNEGAKRLYERMGFTIVKLHKIPRPWRNVFHFDGYFEMERSLNSD</sequence>
<reference evidence="3 4" key="1">
    <citation type="submission" date="2014-02" db="EMBL/GenBank/DDBJ databases">
        <title>Kosmotoga genome sequencing.</title>
        <authorList>
            <person name="Pollo S.M."/>
            <person name="Charchuk R."/>
            <person name="Nesbo C.L."/>
        </authorList>
    </citation>
    <scope>NUCLEOTIDE SEQUENCE [LARGE SCALE GENOMIC DNA]</scope>
    <source>
        <strain evidence="3 4">S304</strain>
    </source>
</reference>
<dbReference type="Proteomes" id="UP000077339">
    <property type="component" value="Unassembled WGS sequence"/>
</dbReference>
<proteinExistence type="predicted"/>
<dbReference type="GO" id="GO:0008080">
    <property type="term" value="F:N-acetyltransferase activity"/>
    <property type="evidence" value="ECO:0007669"/>
    <property type="project" value="InterPro"/>
</dbReference>
<dbReference type="PATRIC" id="fig|1453497.3.peg.409"/>
<feature type="domain" description="N-acetyltransferase" evidence="2">
    <location>
        <begin position="4"/>
        <end position="195"/>
    </location>
</feature>
<dbReference type="InterPro" id="IPR000182">
    <property type="entry name" value="GNAT_dom"/>
</dbReference>
<dbReference type="PANTHER" id="PTHR13947:SF37">
    <property type="entry name" value="LD18367P"/>
    <property type="match status" value="1"/>
</dbReference>
<dbReference type="PANTHER" id="PTHR13947">
    <property type="entry name" value="GNAT FAMILY N-ACETYLTRANSFERASE"/>
    <property type="match status" value="1"/>
</dbReference>
<dbReference type="Pfam" id="PF00583">
    <property type="entry name" value="Acetyltransf_1"/>
    <property type="match status" value="1"/>
</dbReference>
<evidence type="ECO:0000313" key="4">
    <source>
        <dbReference type="Proteomes" id="UP000077339"/>
    </source>
</evidence>
<dbReference type="Gene3D" id="3.40.630.30">
    <property type="match status" value="1"/>
</dbReference>
<gene>
    <name evidence="3" type="ORF">AT15_02055</name>
</gene>
<dbReference type="CDD" id="cd04301">
    <property type="entry name" value="NAT_SF"/>
    <property type="match status" value="1"/>
</dbReference>
<dbReference type="OrthoDB" id="5319888at2"/>
<dbReference type="EMBL" id="JFHK01000018">
    <property type="protein sequence ID" value="OAA29480.1"/>
    <property type="molecule type" value="Genomic_DNA"/>
</dbReference>
<dbReference type="RefSeq" id="WP_068348176.1">
    <property type="nucleotide sequence ID" value="NZ_JFHK01000018.1"/>
</dbReference>
<evidence type="ECO:0000259" key="2">
    <source>
        <dbReference type="PROSITE" id="PS51186"/>
    </source>
</evidence>